<gene>
    <name evidence="2" type="ORF">GMARGA_LOCUS8825</name>
</gene>
<comment type="caution">
    <text evidence="2">The sequence shown here is derived from an EMBL/GenBank/DDBJ whole genome shotgun (WGS) entry which is preliminary data.</text>
</comment>
<feature type="region of interest" description="Disordered" evidence="1">
    <location>
        <begin position="46"/>
        <end position="70"/>
    </location>
</feature>
<dbReference type="EMBL" id="CAJVQB010004605">
    <property type="protein sequence ID" value="CAG8640657.1"/>
    <property type="molecule type" value="Genomic_DNA"/>
</dbReference>
<evidence type="ECO:0000313" key="2">
    <source>
        <dbReference type="EMBL" id="CAG8640657.1"/>
    </source>
</evidence>
<reference evidence="2 3" key="1">
    <citation type="submission" date="2021-06" db="EMBL/GenBank/DDBJ databases">
        <authorList>
            <person name="Kallberg Y."/>
            <person name="Tangrot J."/>
            <person name="Rosling A."/>
        </authorList>
    </citation>
    <scope>NUCLEOTIDE SEQUENCE [LARGE SCALE GENOMIC DNA]</scope>
    <source>
        <strain evidence="2 3">120-4 pot B 10/14</strain>
    </source>
</reference>
<feature type="compositionally biased region" description="Polar residues" evidence="1">
    <location>
        <begin position="46"/>
        <end position="65"/>
    </location>
</feature>
<evidence type="ECO:0000256" key="1">
    <source>
        <dbReference type="SAM" id="MobiDB-lite"/>
    </source>
</evidence>
<evidence type="ECO:0000313" key="3">
    <source>
        <dbReference type="Proteomes" id="UP000789901"/>
    </source>
</evidence>
<keyword evidence="3" id="KW-1185">Reference proteome</keyword>
<dbReference type="Proteomes" id="UP000789901">
    <property type="component" value="Unassembled WGS sequence"/>
</dbReference>
<organism evidence="2 3">
    <name type="scientific">Gigaspora margarita</name>
    <dbReference type="NCBI Taxonomy" id="4874"/>
    <lineage>
        <taxon>Eukaryota</taxon>
        <taxon>Fungi</taxon>
        <taxon>Fungi incertae sedis</taxon>
        <taxon>Mucoromycota</taxon>
        <taxon>Glomeromycotina</taxon>
        <taxon>Glomeromycetes</taxon>
        <taxon>Diversisporales</taxon>
        <taxon>Gigasporaceae</taxon>
        <taxon>Gigaspora</taxon>
    </lineage>
</organism>
<proteinExistence type="predicted"/>
<accession>A0ABN7URA0</accession>
<sequence>MDKAGFMATLLDPRLKGMDMWPEEIQEQPIIELCREFQKFITIDVDSNQPQSNHETEIDNNLNPQITPPEPENTDAYLWWCLNQNNFQILTIAIQGVFHLKISASKLLGSFLDS</sequence>
<name>A0ABN7URA0_GIGMA</name>
<protein>
    <submittedName>
        <fullName evidence="2">12322_t:CDS:1</fullName>
    </submittedName>
</protein>